<proteinExistence type="predicted"/>
<keyword evidence="2" id="KW-1185">Reference proteome</keyword>
<dbReference type="Proteomes" id="UP000308600">
    <property type="component" value="Unassembled WGS sequence"/>
</dbReference>
<sequence>MLKQFCFSEVTMNGFDWRAQEADLNLWLTQFTRDIEVDGYGTLNIHYVHHKSKVANAIPLLFVHGWPGSFIEAKKVIPLLVEESPDHPSFHVVALSLPGFGFSTAPTKKGFKMQQYAEVCNKLMLSLGYNEYVTQGGDWGSIITREMAERYGGKHVKAFHTNFMFAATPHPFHQPMLLIKHLASWYTTQEKADIARSKAFKEGSGYHVEQSTKPQTIGYSLADSPVGLLAWIYEKLVSWTDSYPWTDDEVLTWISIYWFSRAGPAASVRIYYEFDKSGGLFVGNQAYIPTPHGVSTFPQELLLLPISWVRAAANVVFQNRHERGGHFAAYECPKELVGDVRNMFAKAGPAYGVDLRVN</sequence>
<evidence type="ECO:0000313" key="1">
    <source>
        <dbReference type="EMBL" id="TFK73181.1"/>
    </source>
</evidence>
<gene>
    <name evidence="1" type="ORF">BDN72DRAFT_886941</name>
</gene>
<evidence type="ECO:0000313" key="2">
    <source>
        <dbReference type="Proteomes" id="UP000308600"/>
    </source>
</evidence>
<accession>A0ACD3B5L1</accession>
<reference evidence="1 2" key="1">
    <citation type="journal article" date="2019" name="Nat. Ecol. Evol.">
        <title>Megaphylogeny resolves global patterns of mushroom evolution.</title>
        <authorList>
            <person name="Varga T."/>
            <person name="Krizsan K."/>
            <person name="Foldi C."/>
            <person name="Dima B."/>
            <person name="Sanchez-Garcia M."/>
            <person name="Sanchez-Ramirez S."/>
            <person name="Szollosi G.J."/>
            <person name="Szarkandi J.G."/>
            <person name="Papp V."/>
            <person name="Albert L."/>
            <person name="Andreopoulos W."/>
            <person name="Angelini C."/>
            <person name="Antonin V."/>
            <person name="Barry K.W."/>
            <person name="Bougher N.L."/>
            <person name="Buchanan P."/>
            <person name="Buyck B."/>
            <person name="Bense V."/>
            <person name="Catcheside P."/>
            <person name="Chovatia M."/>
            <person name="Cooper J."/>
            <person name="Damon W."/>
            <person name="Desjardin D."/>
            <person name="Finy P."/>
            <person name="Geml J."/>
            <person name="Haridas S."/>
            <person name="Hughes K."/>
            <person name="Justo A."/>
            <person name="Karasinski D."/>
            <person name="Kautmanova I."/>
            <person name="Kiss B."/>
            <person name="Kocsube S."/>
            <person name="Kotiranta H."/>
            <person name="LaButti K.M."/>
            <person name="Lechner B.E."/>
            <person name="Liimatainen K."/>
            <person name="Lipzen A."/>
            <person name="Lukacs Z."/>
            <person name="Mihaltcheva S."/>
            <person name="Morgado L.N."/>
            <person name="Niskanen T."/>
            <person name="Noordeloos M.E."/>
            <person name="Ohm R.A."/>
            <person name="Ortiz-Santana B."/>
            <person name="Ovrebo C."/>
            <person name="Racz N."/>
            <person name="Riley R."/>
            <person name="Savchenko A."/>
            <person name="Shiryaev A."/>
            <person name="Soop K."/>
            <person name="Spirin V."/>
            <person name="Szebenyi C."/>
            <person name="Tomsovsky M."/>
            <person name="Tulloss R.E."/>
            <person name="Uehling J."/>
            <person name="Grigoriev I.V."/>
            <person name="Vagvolgyi C."/>
            <person name="Papp T."/>
            <person name="Martin F.M."/>
            <person name="Miettinen O."/>
            <person name="Hibbett D.S."/>
            <person name="Nagy L.G."/>
        </authorList>
    </citation>
    <scope>NUCLEOTIDE SEQUENCE [LARGE SCALE GENOMIC DNA]</scope>
    <source>
        <strain evidence="1 2">NL-1719</strain>
    </source>
</reference>
<dbReference type="EMBL" id="ML208278">
    <property type="protein sequence ID" value="TFK73181.1"/>
    <property type="molecule type" value="Genomic_DNA"/>
</dbReference>
<name>A0ACD3B5L1_9AGAR</name>
<protein>
    <submittedName>
        <fullName evidence="1">Alpha/beta-hydrolase</fullName>
    </submittedName>
</protein>
<organism evidence="1 2">
    <name type="scientific">Pluteus cervinus</name>
    <dbReference type="NCBI Taxonomy" id="181527"/>
    <lineage>
        <taxon>Eukaryota</taxon>
        <taxon>Fungi</taxon>
        <taxon>Dikarya</taxon>
        <taxon>Basidiomycota</taxon>
        <taxon>Agaricomycotina</taxon>
        <taxon>Agaricomycetes</taxon>
        <taxon>Agaricomycetidae</taxon>
        <taxon>Agaricales</taxon>
        <taxon>Pluteineae</taxon>
        <taxon>Pluteaceae</taxon>
        <taxon>Pluteus</taxon>
    </lineage>
</organism>